<dbReference type="GO" id="GO:0005886">
    <property type="term" value="C:plasma membrane"/>
    <property type="evidence" value="ECO:0007669"/>
    <property type="project" value="UniProtKB-SubCell"/>
</dbReference>
<evidence type="ECO:0000256" key="6">
    <source>
        <dbReference type="SAM" id="Phobius"/>
    </source>
</evidence>
<gene>
    <name evidence="8" type="ORF">LCGC14_1123870</name>
</gene>
<name>A0A0F9Q917_9ZZZZ</name>
<dbReference type="EMBL" id="LAZR01005219">
    <property type="protein sequence ID" value="KKN01823.1"/>
    <property type="molecule type" value="Genomic_DNA"/>
</dbReference>
<comment type="subcellular location">
    <subcellularLocation>
        <location evidence="1">Cell membrane</location>
        <topology evidence="1">Multi-pass membrane protein</topology>
    </subcellularLocation>
</comment>
<evidence type="ECO:0000256" key="1">
    <source>
        <dbReference type="ARBA" id="ARBA00004651"/>
    </source>
</evidence>
<organism evidence="8">
    <name type="scientific">marine sediment metagenome</name>
    <dbReference type="NCBI Taxonomy" id="412755"/>
    <lineage>
        <taxon>unclassified sequences</taxon>
        <taxon>metagenomes</taxon>
        <taxon>ecological metagenomes</taxon>
    </lineage>
</organism>
<sequence length="59" mass="6396">MDLQVGGILGLIWLVILIWAIIQVANSSAGGGAKILWILLILLFPLVGFILWFLLGPKP</sequence>
<dbReference type="Pfam" id="PF13396">
    <property type="entry name" value="PLDc_N"/>
    <property type="match status" value="1"/>
</dbReference>
<dbReference type="AlphaFoldDB" id="A0A0F9Q917"/>
<keyword evidence="4 6" id="KW-1133">Transmembrane helix</keyword>
<accession>A0A0F9Q917</accession>
<keyword evidence="2" id="KW-1003">Cell membrane</keyword>
<evidence type="ECO:0000313" key="8">
    <source>
        <dbReference type="EMBL" id="KKN01823.1"/>
    </source>
</evidence>
<feature type="transmembrane region" description="Helical" evidence="6">
    <location>
        <begin position="36"/>
        <end position="55"/>
    </location>
</feature>
<comment type="caution">
    <text evidence="8">The sequence shown here is derived from an EMBL/GenBank/DDBJ whole genome shotgun (WGS) entry which is preliminary data.</text>
</comment>
<protein>
    <recommendedName>
        <fullName evidence="7">Cardiolipin synthase N-terminal domain-containing protein</fullName>
    </recommendedName>
</protein>
<keyword evidence="5 6" id="KW-0472">Membrane</keyword>
<reference evidence="8" key="1">
    <citation type="journal article" date="2015" name="Nature">
        <title>Complex archaea that bridge the gap between prokaryotes and eukaryotes.</title>
        <authorList>
            <person name="Spang A."/>
            <person name="Saw J.H."/>
            <person name="Jorgensen S.L."/>
            <person name="Zaremba-Niedzwiedzka K."/>
            <person name="Martijn J."/>
            <person name="Lind A.E."/>
            <person name="van Eijk R."/>
            <person name="Schleper C."/>
            <person name="Guy L."/>
            <person name="Ettema T.J."/>
        </authorList>
    </citation>
    <scope>NUCLEOTIDE SEQUENCE</scope>
</reference>
<dbReference type="InterPro" id="IPR027379">
    <property type="entry name" value="CLS_N"/>
</dbReference>
<evidence type="ECO:0000256" key="3">
    <source>
        <dbReference type="ARBA" id="ARBA00022692"/>
    </source>
</evidence>
<evidence type="ECO:0000256" key="2">
    <source>
        <dbReference type="ARBA" id="ARBA00022475"/>
    </source>
</evidence>
<evidence type="ECO:0000256" key="5">
    <source>
        <dbReference type="ARBA" id="ARBA00023136"/>
    </source>
</evidence>
<feature type="domain" description="Cardiolipin synthase N-terminal" evidence="7">
    <location>
        <begin position="15"/>
        <end position="57"/>
    </location>
</feature>
<evidence type="ECO:0000256" key="4">
    <source>
        <dbReference type="ARBA" id="ARBA00022989"/>
    </source>
</evidence>
<proteinExistence type="predicted"/>
<keyword evidence="3 6" id="KW-0812">Transmembrane</keyword>
<feature type="transmembrane region" description="Helical" evidence="6">
    <location>
        <begin position="6"/>
        <end position="24"/>
    </location>
</feature>
<evidence type="ECO:0000259" key="7">
    <source>
        <dbReference type="Pfam" id="PF13396"/>
    </source>
</evidence>